<evidence type="ECO:0000313" key="1">
    <source>
        <dbReference type="EMBL" id="ETA79510.1"/>
    </source>
</evidence>
<accession>V7HZU7</accession>
<proteinExistence type="predicted"/>
<name>V7HZU7_9CLOT</name>
<dbReference type="EMBL" id="AXUN02000209">
    <property type="protein sequence ID" value="ETA79510.1"/>
    <property type="molecule type" value="Genomic_DNA"/>
</dbReference>
<reference evidence="1 2" key="1">
    <citation type="journal article" date="2014" name="Genome Announc.">
        <title>Genome Sequence of Youngiibacter fragilis, the Type Strain of the Genus Youngiibacter.</title>
        <authorList>
            <person name="Wawrik C.B."/>
            <person name="Callaghan A.V."/>
            <person name="Stamps B.W."/>
            <person name="Wawrik B."/>
        </authorList>
    </citation>
    <scope>NUCLEOTIDE SEQUENCE [LARGE SCALE GENOMIC DNA]</scope>
    <source>
        <strain evidence="1 2">232.1</strain>
    </source>
</reference>
<evidence type="ECO:0000313" key="2">
    <source>
        <dbReference type="Proteomes" id="UP000017747"/>
    </source>
</evidence>
<organism evidence="1 2">
    <name type="scientific">Youngiibacter fragilis 232.1</name>
    <dbReference type="NCBI Taxonomy" id="994573"/>
    <lineage>
        <taxon>Bacteria</taxon>
        <taxon>Bacillati</taxon>
        <taxon>Bacillota</taxon>
        <taxon>Clostridia</taxon>
        <taxon>Eubacteriales</taxon>
        <taxon>Clostridiaceae</taxon>
        <taxon>Youngiibacter</taxon>
    </lineage>
</organism>
<keyword evidence="2" id="KW-1185">Reference proteome</keyword>
<gene>
    <name evidence="1" type="ORF">T472_0216755</name>
</gene>
<protein>
    <submittedName>
        <fullName evidence="1">Uncharacterized protein</fullName>
    </submittedName>
</protein>
<dbReference type="AlphaFoldDB" id="V7HZU7"/>
<dbReference type="Proteomes" id="UP000017747">
    <property type="component" value="Unassembled WGS sequence"/>
</dbReference>
<sequence length="39" mass="4532">MVAAIEEEFGLSEQQVMDFMEKFIRTLPKMLQISLNSRA</sequence>
<comment type="caution">
    <text evidence="1">The sequence shown here is derived from an EMBL/GenBank/DDBJ whole genome shotgun (WGS) entry which is preliminary data.</text>
</comment>